<feature type="transmembrane region" description="Helical" evidence="7">
    <location>
        <begin position="341"/>
        <end position="362"/>
    </location>
</feature>
<feature type="transmembrane region" description="Helical" evidence="7">
    <location>
        <begin position="167"/>
        <end position="186"/>
    </location>
</feature>
<protein>
    <submittedName>
        <fullName evidence="9">Exopolysaccharide biosynthesis polyprenyl glycosylphosphotransferase</fullName>
    </submittedName>
</protein>
<evidence type="ECO:0000259" key="8">
    <source>
        <dbReference type="Pfam" id="PF02397"/>
    </source>
</evidence>
<keyword evidence="3" id="KW-0808">Transferase</keyword>
<keyword evidence="6 7" id="KW-0472">Membrane</keyword>
<evidence type="ECO:0000313" key="10">
    <source>
        <dbReference type="Proteomes" id="UP001519362"/>
    </source>
</evidence>
<dbReference type="Pfam" id="PF13727">
    <property type="entry name" value="CoA_binding_3"/>
    <property type="match status" value="1"/>
</dbReference>
<dbReference type="Gene3D" id="3.40.50.720">
    <property type="entry name" value="NAD(P)-binding Rossmann-like Domain"/>
    <property type="match status" value="1"/>
</dbReference>
<evidence type="ECO:0000256" key="7">
    <source>
        <dbReference type="SAM" id="Phobius"/>
    </source>
</evidence>
<evidence type="ECO:0000256" key="5">
    <source>
        <dbReference type="ARBA" id="ARBA00022989"/>
    </source>
</evidence>
<name>A0ABS4ZII2_9MICO</name>
<proteinExistence type="inferred from homology"/>
<dbReference type="Proteomes" id="UP001519362">
    <property type="component" value="Unassembled WGS sequence"/>
</dbReference>
<dbReference type="InterPro" id="IPR003362">
    <property type="entry name" value="Bact_transf"/>
</dbReference>
<comment type="caution">
    <text evidence="9">The sequence shown here is derived from an EMBL/GenBank/DDBJ whole genome shotgun (WGS) entry which is preliminary data.</text>
</comment>
<keyword evidence="5 7" id="KW-1133">Transmembrane helix</keyword>
<keyword evidence="10" id="KW-1185">Reference proteome</keyword>
<dbReference type="RefSeq" id="WP_241244902.1">
    <property type="nucleotide sequence ID" value="NZ_CP049253.1"/>
</dbReference>
<comment type="subcellular location">
    <subcellularLocation>
        <location evidence="1">Membrane</location>
        <topology evidence="1">Multi-pass membrane protein</topology>
    </subcellularLocation>
</comment>
<comment type="similarity">
    <text evidence="2">Belongs to the bacterial sugar transferase family.</text>
</comment>
<accession>A0ABS4ZII2</accession>
<evidence type="ECO:0000313" key="9">
    <source>
        <dbReference type="EMBL" id="MBP2437076.1"/>
    </source>
</evidence>
<feature type="domain" description="Bacterial sugar transferase" evidence="8">
    <location>
        <begin position="336"/>
        <end position="524"/>
    </location>
</feature>
<feature type="transmembrane region" description="Helical" evidence="7">
    <location>
        <begin position="141"/>
        <end position="161"/>
    </location>
</feature>
<dbReference type="PANTHER" id="PTHR30576:SF10">
    <property type="entry name" value="SLL5057 PROTEIN"/>
    <property type="match status" value="1"/>
</dbReference>
<feature type="transmembrane region" description="Helical" evidence="7">
    <location>
        <begin position="66"/>
        <end position="86"/>
    </location>
</feature>
<dbReference type="Pfam" id="PF02397">
    <property type="entry name" value="Bac_transf"/>
    <property type="match status" value="1"/>
</dbReference>
<dbReference type="NCBIfam" id="TIGR03025">
    <property type="entry name" value="EPS_sugtrans"/>
    <property type="match status" value="1"/>
</dbReference>
<sequence>MTTEITRPAEQSGSEVAATVTAARARAASGELPSIVRTASGKVPVVAAGKPASFDWRARYAGYLRITDSLIVLAAVFGSQIGWLGFHTDLAMPAAFRAWPILTSYTLLSVLLVGAWLIGLALNDTRSDRVIGVGSDEYRRIFDTSVMLFGIIAIFGFAFRVEIARGYLLIALPAGLGGLVLARYFWRIWLRKQRRKGQYSARVLLVGSEASVKHISNELKRTKASGYVVAGACIPSGRVAGELSGSDIPVMGSVNSVERAIEVTGADTVVITSTDELGPQRVKQISWSLEAGKQHLVLAPNLTDIAGPRIHTRPVSGLPLMHVETPRFSAGQRFVKRMMDLFGSFFIIAVLSPVLIVIAALVKFTSRGPVIYKQTRIGRHGREFQMLKFRSMKVGADAELASLLDAQDYGNKVQFKMKDDPRVTGIGRILRKYSLDELPQLFNVLGGSMSLVGPRPPILREVELYDDHVHRRFLVKPGMTGLWQVSGRNTLSWDDSVRLDLSYVENWSVMGDIVILFKTFKAALMPGDTTA</sequence>
<evidence type="ECO:0000256" key="1">
    <source>
        <dbReference type="ARBA" id="ARBA00004141"/>
    </source>
</evidence>
<evidence type="ECO:0000256" key="2">
    <source>
        <dbReference type="ARBA" id="ARBA00006464"/>
    </source>
</evidence>
<evidence type="ECO:0000256" key="6">
    <source>
        <dbReference type="ARBA" id="ARBA00023136"/>
    </source>
</evidence>
<dbReference type="EMBL" id="JAGIOL010000001">
    <property type="protein sequence ID" value="MBP2437076.1"/>
    <property type="molecule type" value="Genomic_DNA"/>
</dbReference>
<evidence type="ECO:0000256" key="3">
    <source>
        <dbReference type="ARBA" id="ARBA00022679"/>
    </source>
</evidence>
<gene>
    <name evidence="9" type="ORF">JOF34_001662</name>
</gene>
<organism evidence="9 10">
    <name type="scientific">Microbacterium amylolyticum</name>
    <dbReference type="NCBI Taxonomy" id="936337"/>
    <lineage>
        <taxon>Bacteria</taxon>
        <taxon>Bacillati</taxon>
        <taxon>Actinomycetota</taxon>
        <taxon>Actinomycetes</taxon>
        <taxon>Micrococcales</taxon>
        <taxon>Microbacteriaceae</taxon>
        <taxon>Microbacterium</taxon>
    </lineage>
</organism>
<evidence type="ECO:0000256" key="4">
    <source>
        <dbReference type="ARBA" id="ARBA00022692"/>
    </source>
</evidence>
<feature type="transmembrane region" description="Helical" evidence="7">
    <location>
        <begin position="98"/>
        <end position="120"/>
    </location>
</feature>
<dbReference type="InterPro" id="IPR017475">
    <property type="entry name" value="EPS_sugar_tfrase"/>
</dbReference>
<reference evidence="9 10" key="1">
    <citation type="submission" date="2021-03" db="EMBL/GenBank/DDBJ databases">
        <title>Sequencing the genomes of 1000 actinobacteria strains.</title>
        <authorList>
            <person name="Klenk H.-P."/>
        </authorList>
    </citation>
    <scope>NUCLEOTIDE SEQUENCE [LARGE SCALE GENOMIC DNA]</scope>
    <source>
        <strain evidence="9 10">DSM 24221</strain>
    </source>
</reference>
<keyword evidence="4 7" id="KW-0812">Transmembrane</keyword>
<dbReference type="PANTHER" id="PTHR30576">
    <property type="entry name" value="COLANIC BIOSYNTHESIS UDP-GLUCOSE LIPID CARRIER TRANSFERASE"/>
    <property type="match status" value="1"/>
</dbReference>